<dbReference type="AlphaFoldDB" id="A0A4Y9INN3"/>
<keyword evidence="2" id="KW-0229">DNA integration</keyword>
<organism evidence="8 9">
    <name type="scientific">Dysgonomonas mossii</name>
    <dbReference type="NCBI Taxonomy" id="163665"/>
    <lineage>
        <taxon>Bacteria</taxon>
        <taxon>Pseudomonadati</taxon>
        <taxon>Bacteroidota</taxon>
        <taxon>Bacteroidia</taxon>
        <taxon>Bacteroidales</taxon>
        <taxon>Dysgonomonadaceae</taxon>
        <taxon>Dysgonomonas</taxon>
    </lineage>
</organism>
<dbReference type="Gene3D" id="1.10.443.10">
    <property type="entry name" value="Intergrase catalytic core"/>
    <property type="match status" value="1"/>
</dbReference>
<evidence type="ECO:0000256" key="4">
    <source>
        <dbReference type="ARBA" id="ARBA00023172"/>
    </source>
</evidence>
<dbReference type="Pfam" id="PF13102">
    <property type="entry name" value="Phage_int_SAM_5"/>
    <property type="match status" value="1"/>
</dbReference>
<evidence type="ECO:0000259" key="7">
    <source>
        <dbReference type="PROSITE" id="PS51900"/>
    </source>
</evidence>
<dbReference type="RefSeq" id="WP_135105137.1">
    <property type="nucleotide sequence ID" value="NZ_JADGKW010000002.1"/>
</dbReference>
<dbReference type="InterPro" id="IPR044068">
    <property type="entry name" value="CB"/>
</dbReference>
<dbReference type="InterPro" id="IPR010998">
    <property type="entry name" value="Integrase_recombinase_N"/>
</dbReference>
<dbReference type="Pfam" id="PF17293">
    <property type="entry name" value="Arm-DNA-bind_5"/>
    <property type="match status" value="1"/>
</dbReference>
<reference evidence="8 9" key="1">
    <citation type="submission" date="2019-03" db="EMBL/GenBank/DDBJ databases">
        <title>Diversity of the mouse oral microbiome.</title>
        <authorList>
            <person name="Joseph S."/>
            <person name="Aduse-Opoku J."/>
            <person name="Curtis M."/>
            <person name="Wade W."/>
            <person name="Hashim A."/>
        </authorList>
    </citation>
    <scope>NUCLEOTIDE SEQUENCE [LARGE SCALE GENOMIC DNA]</scope>
    <source>
        <strain evidence="8 9">P11</strain>
    </source>
</reference>
<evidence type="ECO:0000256" key="2">
    <source>
        <dbReference type="ARBA" id="ARBA00022908"/>
    </source>
</evidence>
<dbReference type="InterPro" id="IPR035386">
    <property type="entry name" value="Arm-DNA-bind_5"/>
</dbReference>
<dbReference type="PROSITE" id="PS51900">
    <property type="entry name" value="CB"/>
    <property type="match status" value="1"/>
</dbReference>
<dbReference type="PANTHER" id="PTHR30349:SF64">
    <property type="entry name" value="PROPHAGE INTEGRASE INTD-RELATED"/>
    <property type="match status" value="1"/>
</dbReference>
<dbReference type="InterPro" id="IPR011010">
    <property type="entry name" value="DNA_brk_join_enz"/>
</dbReference>
<evidence type="ECO:0000259" key="6">
    <source>
        <dbReference type="PROSITE" id="PS51898"/>
    </source>
</evidence>
<dbReference type="Proteomes" id="UP000298285">
    <property type="component" value="Unassembled WGS sequence"/>
</dbReference>
<dbReference type="GO" id="GO:0006310">
    <property type="term" value="P:DNA recombination"/>
    <property type="evidence" value="ECO:0007669"/>
    <property type="project" value="UniProtKB-KW"/>
</dbReference>
<dbReference type="Pfam" id="PF00589">
    <property type="entry name" value="Phage_integrase"/>
    <property type="match status" value="1"/>
</dbReference>
<comment type="similarity">
    <text evidence="1">Belongs to the 'phage' integrase family.</text>
</comment>
<dbReference type="GO" id="GO:0015074">
    <property type="term" value="P:DNA integration"/>
    <property type="evidence" value="ECO:0007669"/>
    <property type="project" value="UniProtKB-KW"/>
</dbReference>
<dbReference type="GO" id="GO:0003677">
    <property type="term" value="F:DNA binding"/>
    <property type="evidence" value="ECO:0007669"/>
    <property type="project" value="UniProtKB-UniRule"/>
</dbReference>
<evidence type="ECO:0000313" key="9">
    <source>
        <dbReference type="Proteomes" id="UP000298285"/>
    </source>
</evidence>
<evidence type="ECO:0000256" key="5">
    <source>
        <dbReference type="PROSITE-ProRule" id="PRU01248"/>
    </source>
</evidence>
<keyword evidence="3 5" id="KW-0238">DNA-binding</keyword>
<name>A0A4Y9INN3_9BACT</name>
<evidence type="ECO:0000256" key="3">
    <source>
        <dbReference type="ARBA" id="ARBA00023125"/>
    </source>
</evidence>
<keyword evidence="4" id="KW-0233">DNA recombination</keyword>
<dbReference type="OrthoDB" id="1094492at2"/>
<protein>
    <submittedName>
        <fullName evidence="8">Site-specific integrase</fullName>
    </submittedName>
</protein>
<dbReference type="EMBL" id="SPPK01000002">
    <property type="protein sequence ID" value="TFU90167.1"/>
    <property type="molecule type" value="Genomic_DNA"/>
</dbReference>
<dbReference type="Gene3D" id="1.10.150.130">
    <property type="match status" value="1"/>
</dbReference>
<dbReference type="InterPro" id="IPR002104">
    <property type="entry name" value="Integrase_catalytic"/>
</dbReference>
<accession>A0A4Y9INN3</accession>
<feature type="domain" description="Core-binding (CB)" evidence="7">
    <location>
        <begin position="108"/>
        <end position="187"/>
    </location>
</feature>
<dbReference type="InterPro" id="IPR013762">
    <property type="entry name" value="Integrase-like_cat_sf"/>
</dbReference>
<dbReference type="PROSITE" id="PS51898">
    <property type="entry name" value="TYR_RECOMBINASE"/>
    <property type="match status" value="1"/>
</dbReference>
<evidence type="ECO:0000256" key="1">
    <source>
        <dbReference type="ARBA" id="ARBA00008857"/>
    </source>
</evidence>
<dbReference type="InterPro" id="IPR050090">
    <property type="entry name" value="Tyrosine_recombinase_XerCD"/>
</dbReference>
<comment type="caution">
    <text evidence="8">The sequence shown here is derived from an EMBL/GenBank/DDBJ whole genome shotgun (WGS) entry which is preliminary data.</text>
</comment>
<feature type="domain" description="Tyr recombinase" evidence="6">
    <location>
        <begin position="211"/>
        <end position="398"/>
    </location>
</feature>
<dbReference type="CDD" id="cd01185">
    <property type="entry name" value="INTN1_C_like"/>
    <property type="match status" value="1"/>
</dbReference>
<proteinExistence type="inferred from homology"/>
<sequence>MSATIDVICYKSKVLKNNENPLMLRVTKDRKRRYLSLGISINPEYWDFTKNKPKRNCPNKEQISTLISDKTKEYREQIIDYKSTNKEFTAKSLIDKVHNPIIKKTVKEAFEDQIERLFKEKRRGYALSHLQVLNSLLEYNTHLDIYFSDMDVSWLKKYETWLRSNNISTNTIGIRFRTLRAVYNAAIKENIAKAEHYPFKEYNVSKLKQETVKRSISKGNVISVINYPYDGNNIYEMLAIELFTFSYLMAGINFVDMAYLTRDNIIEDRLIYFRRKTNKLIKTPLQYKAMEIINKYSNFENPYLFPILNSFHKTEQQKVNRVHKVITKVNKRLKDIGKELNIPIDLTTYVARHSFATVLKRSGVNTSIISESLGHSSEKITQIYLDSFENSQIDEAMKNLL</sequence>
<gene>
    <name evidence="8" type="ORF">E4T88_09165</name>
</gene>
<dbReference type="PANTHER" id="PTHR30349">
    <property type="entry name" value="PHAGE INTEGRASE-RELATED"/>
    <property type="match status" value="1"/>
</dbReference>
<dbReference type="SUPFAM" id="SSF56349">
    <property type="entry name" value="DNA breaking-rejoining enzymes"/>
    <property type="match status" value="1"/>
</dbReference>
<dbReference type="InterPro" id="IPR025269">
    <property type="entry name" value="SAM-like_dom"/>
</dbReference>
<evidence type="ECO:0000313" key="8">
    <source>
        <dbReference type="EMBL" id="TFU90167.1"/>
    </source>
</evidence>